<accession>A0A3D9I9R3</accession>
<comment type="cofactor">
    <cofactor evidence="1">
        <name>FAD</name>
        <dbReference type="ChEBI" id="CHEBI:57692"/>
    </cofactor>
</comment>
<dbReference type="Proteomes" id="UP000256869">
    <property type="component" value="Unassembled WGS sequence"/>
</dbReference>
<evidence type="ECO:0000313" key="7">
    <source>
        <dbReference type="Proteomes" id="UP000256869"/>
    </source>
</evidence>
<reference evidence="6 7" key="1">
    <citation type="submission" date="2018-07" db="EMBL/GenBank/DDBJ databases">
        <title>Genomic Encyclopedia of Type Strains, Phase III (KMG-III): the genomes of soil and plant-associated and newly described type strains.</title>
        <authorList>
            <person name="Whitman W."/>
        </authorList>
    </citation>
    <scope>NUCLEOTIDE SEQUENCE [LARGE SCALE GENOMIC DNA]</scope>
    <source>
        <strain evidence="6 7">CECT 8236</strain>
    </source>
</reference>
<dbReference type="Gene3D" id="3.50.50.60">
    <property type="entry name" value="FAD/NAD(P)-binding domain"/>
    <property type="match status" value="2"/>
</dbReference>
<evidence type="ECO:0000256" key="4">
    <source>
        <dbReference type="ARBA" id="ARBA00023002"/>
    </source>
</evidence>
<comment type="subunit">
    <text evidence="2">Homodimer.</text>
</comment>
<dbReference type="PRINTS" id="PR00469">
    <property type="entry name" value="PNDRDTASEII"/>
</dbReference>
<keyword evidence="3" id="KW-0285">Flavoprotein</keyword>
<dbReference type="GO" id="GO:0016491">
    <property type="term" value="F:oxidoreductase activity"/>
    <property type="evidence" value="ECO:0007669"/>
    <property type="project" value="UniProtKB-KW"/>
</dbReference>
<keyword evidence="4" id="KW-0560">Oxidoreductase</keyword>
<evidence type="ECO:0000259" key="5">
    <source>
        <dbReference type="Pfam" id="PF07992"/>
    </source>
</evidence>
<dbReference type="InterPro" id="IPR023753">
    <property type="entry name" value="FAD/NAD-binding_dom"/>
</dbReference>
<proteinExistence type="predicted"/>
<feature type="domain" description="FAD/NAD(P)-binding" evidence="5">
    <location>
        <begin position="5"/>
        <end position="303"/>
    </location>
</feature>
<organism evidence="6 7">
    <name type="scientific">Cohnella lupini</name>
    <dbReference type="NCBI Taxonomy" id="1294267"/>
    <lineage>
        <taxon>Bacteria</taxon>
        <taxon>Bacillati</taxon>
        <taxon>Bacillota</taxon>
        <taxon>Bacilli</taxon>
        <taxon>Bacillales</taxon>
        <taxon>Paenibacillaceae</taxon>
        <taxon>Cohnella</taxon>
    </lineage>
</organism>
<evidence type="ECO:0000256" key="2">
    <source>
        <dbReference type="ARBA" id="ARBA00011738"/>
    </source>
</evidence>
<name>A0A3D9I9R3_9BACL</name>
<protein>
    <submittedName>
        <fullName evidence="6">Thioredoxin reductase (NADPH)</fullName>
    </submittedName>
</protein>
<evidence type="ECO:0000256" key="1">
    <source>
        <dbReference type="ARBA" id="ARBA00001974"/>
    </source>
</evidence>
<evidence type="ECO:0000256" key="3">
    <source>
        <dbReference type="ARBA" id="ARBA00022630"/>
    </source>
</evidence>
<evidence type="ECO:0000313" key="6">
    <source>
        <dbReference type="EMBL" id="RED58492.1"/>
    </source>
</evidence>
<dbReference type="AlphaFoldDB" id="A0A3D9I9R3"/>
<comment type="caution">
    <text evidence="6">The sequence shown here is derived from an EMBL/GenBank/DDBJ whole genome shotgun (WGS) entry which is preliminary data.</text>
</comment>
<dbReference type="Pfam" id="PF07992">
    <property type="entry name" value="Pyr_redox_2"/>
    <property type="match status" value="1"/>
</dbReference>
<dbReference type="SUPFAM" id="SSF51905">
    <property type="entry name" value="FAD/NAD(P)-binding domain"/>
    <property type="match status" value="1"/>
</dbReference>
<dbReference type="InterPro" id="IPR036188">
    <property type="entry name" value="FAD/NAD-bd_sf"/>
</dbReference>
<dbReference type="PANTHER" id="PTHR48105">
    <property type="entry name" value="THIOREDOXIN REDUCTASE 1-RELATED-RELATED"/>
    <property type="match status" value="1"/>
</dbReference>
<gene>
    <name evidence="6" type="ORF">DFP95_10815</name>
</gene>
<sequence>MHVHKAVIIGAGPSGLSAAIYLAKANAEPFVIKGLESSKYLLTTMEVDAYPGFPQGVNGPALLDDMSKQAEQLGAHIQTGTVESVDLSKRPYVIRLVGHNSAHGPVEMEPIFTESIIIASGASFKTLNIPGEKENFGRGVSTCATCTGYFATDKKVVVVGGGDSALEEALYLTRYASEITIVHRRNELRASKGMQERARRSPKIKWVMDVTPLEILDNGSHVSGLKVRNNASGLEEVIPTERVFVAIGSKPNTAFLGGQFPVGKRGHLLVKPGTTETDIAGVFACGDVQDDRYGQIASAVGSGCMAAGDAERYLDSIEG</sequence>
<dbReference type="PRINTS" id="PR00368">
    <property type="entry name" value="FADPNR"/>
</dbReference>
<dbReference type="InterPro" id="IPR050097">
    <property type="entry name" value="Ferredoxin-NADP_redctase_2"/>
</dbReference>
<keyword evidence="7" id="KW-1185">Reference proteome</keyword>
<dbReference type="EMBL" id="QRDY01000008">
    <property type="protein sequence ID" value="RED58492.1"/>
    <property type="molecule type" value="Genomic_DNA"/>
</dbReference>